<accession>A0ABT0SVP0</accession>
<keyword evidence="6 8" id="KW-1133">Transmembrane helix</keyword>
<evidence type="ECO:0000256" key="7">
    <source>
        <dbReference type="ARBA" id="ARBA00023136"/>
    </source>
</evidence>
<feature type="transmembrane region" description="Helical" evidence="8">
    <location>
        <begin position="71"/>
        <end position="89"/>
    </location>
</feature>
<keyword evidence="10" id="KW-1185">Reference proteome</keyword>
<dbReference type="PANTHER" id="PTHR30269:SF37">
    <property type="entry name" value="MEMBRANE TRANSPORTER PROTEIN"/>
    <property type="match status" value="1"/>
</dbReference>
<dbReference type="RefSeq" id="WP_250084414.1">
    <property type="nucleotide sequence ID" value="NZ_JAMJPJ010000057.1"/>
</dbReference>
<evidence type="ECO:0000256" key="8">
    <source>
        <dbReference type="RuleBase" id="RU363041"/>
    </source>
</evidence>
<feature type="transmembrane region" description="Helical" evidence="8">
    <location>
        <begin position="6"/>
        <end position="33"/>
    </location>
</feature>
<sequence length="248" mass="27178">MIMEYILVALIGLAAFYIKGVTGTGTTTVIVALGSFVIDPKLTIVLSAFVNIFGGLQMIRVDPVKMSVKYWGRIAAFMVVGSVIGAFALKYTPSREFQIILGLVLLAAAIMFFVQKKVAVDSDSSPDKADHGDMMAATVSGMFSGYVGISAPPLVYYFGRYLNKRYLRRLLVIVYIPAVTAQTFTFIYNGMFTLDVLIWGLLMLPSMFFGVYMGNLTFNLISESLFRKALGLLLIVASLRLLALGILQ</sequence>
<keyword evidence="7 8" id="KW-0472">Membrane</keyword>
<evidence type="ECO:0000256" key="6">
    <source>
        <dbReference type="ARBA" id="ARBA00022989"/>
    </source>
</evidence>
<keyword evidence="3" id="KW-0813">Transport</keyword>
<dbReference type="InterPro" id="IPR002781">
    <property type="entry name" value="TM_pro_TauE-like"/>
</dbReference>
<evidence type="ECO:0000256" key="2">
    <source>
        <dbReference type="ARBA" id="ARBA00009142"/>
    </source>
</evidence>
<dbReference type="Proteomes" id="UP001165308">
    <property type="component" value="Unassembled WGS sequence"/>
</dbReference>
<protein>
    <recommendedName>
        <fullName evidence="8">Probable membrane transporter protein</fullName>
    </recommendedName>
</protein>
<evidence type="ECO:0000313" key="9">
    <source>
        <dbReference type="EMBL" id="MCL7931716.1"/>
    </source>
</evidence>
<feature type="transmembrane region" description="Helical" evidence="8">
    <location>
        <begin position="230"/>
        <end position="247"/>
    </location>
</feature>
<evidence type="ECO:0000313" key="10">
    <source>
        <dbReference type="Proteomes" id="UP001165308"/>
    </source>
</evidence>
<keyword evidence="4 8" id="KW-1003">Cell membrane</keyword>
<feature type="transmembrane region" description="Helical" evidence="8">
    <location>
        <begin position="197"/>
        <end position="218"/>
    </location>
</feature>
<evidence type="ECO:0000256" key="4">
    <source>
        <dbReference type="ARBA" id="ARBA00022475"/>
    </source>
</evidence>
<name>A0ABT0SVP0_9GAMM</name>
<gene>
    <name evidence="9" type="ORF">M8006_17325</name>
</gene>
<feature type="transmembrane region" description="Helical" evidence="8">
    <location>
        <begin position="170"/>
        <end position="191"/>
    </location>
</feature>
<dbReference type="InterPro" id="IPR052017">
    <property type="entry name" value="TSUP"/>
</dbReference>
<comment type="caution">
    <text evidence="9">The sequence shown here is derived from an EMBL/GenBank/DDBJ whole genome shotgun (WGS) entry which is preliminary data.</text>
</comment>
<feature type="transmembrane region" description="Helical" evidence="8">
    <location>
        <begin position="134"/>
        <end position="158"/>
    </location>
</feature>
<dbReference type="Pfam" id="PF01925">
    <property type="entry name" value="TauE"/>
    <property type="match status" value="1"/>
</dbReference>
<feature type="transmembrane region" description="Helical" evidence="8">
    <location>
        <begin position="96"/>
        <end position="114"/>
    </location>
</feature>
<dbReference type="EMBL" id="JAMJPJ010000057">
    <property type="protein sequence ID" value="MCL7931716.1"/>
    <property type="molecule type" value="Genomic_DNA"/>
</dbReference>
<comment type="subcellular location">
    <subcellularLocation>
        <location evidence="1 8">Cell membrane</location>
        <topology evidence="1 8">Multi-pass membrane protein</topology>
    </subcellularLocation>
</comment>
<reference evidence="9" key="1">
    <citation type="submission" date="2022-05" db="EMBL/GenBank/DDBJ databases">
        <title>Halomonas geminus sp. nov. and Halomonas llamarensis sp. nov. isolated from high-altitude salars of the Atacama Desert.</title>
        <authorList>
            <person name="Hintersatz C."/>
            <person name="Rojas L.A."/>
            <person name="Wei T.-S."/>
            <person name="Kutschke S."/>
            <person name="Lehmann F."/>
            <person name="Jain R."/>
            <person name="Pollmann K."/>
        </authorList>
    </citation>
    <scope>NUCLEOTIDE SEQUENCE</scope>
    <source>
        <strain evidence="9">ATCHA</strain>
    </source>
</reference>
<dbReference type="PANTHER" id="PTHR30269">
    <property type="entry name" value="TRANSMEMBRANE PROTEIN YFCA"/>
    <property type="match status" value="1"/>
</dbReference>
<feature type="transmembrane region" description="Helical" evidence="8">
    <location>
        <begin position="42"/>
        <end position="59"/>
    </location>
</feature>
<organism evidence="9 10">
    <name type="scientific">Halomonas llamarensis</name>
    <dbReference type="NCBI Taxonomy" id="2945104"/>
    <lineage>
        <taxon>Bacteria</taxon>
        <taxon>Pseudomonadati</taxon>
        <taxon>Pseudomonadota</taxon>
        <taxon>Gammaproteobacteria</taxon>
        <taxon>Oceanospirillales</taxon>
        <taxon>Halomonadaceae</taxon>
        <taxon>Halomonas</taxon>
    </lineage>
</organism>
<evidence type="ECO:0000256" key="1">
    <source>
        <dbReference type="ARBA" id="ARBA00004651"/>
    </source>
</evidence>
<comment type="similarity">
    <text evidence="2 8">Belongs to the 4-toluene sulfonate uptake permease (TSUP) (TC 2.A.102) family.</text>
</comment>
<evidence type="ECO:0000256" key="5">
    <source>
        <dbReference type="ARBA" id="ARBA00022692"/>
    </source>
</evidence>
<keyword evidence="5 8" id="KW-0812">Transmembrane</keyword>
<proteinExistence type="inferred from homology"/>
<evidence type="ECO:0000256" key="3">
    <source>
        <dbReference type="ARBA" id="ARBA00022448"/>
    </source>
</evidence>